<reference evidence="1 2" key="1">
    <citation type="submission" date="2019-05" db="EMBL/GenBank/DDBJ databases">
        <title>Another draft genome of Portunus trituberculatus and its Hox gene families provides insights of decapod evolution.</title>
        <authorList>
            <person name="Jeong J.-H."/>
            <person name="Song I."/>
            <person name="Kim S."/>
            <person name="Choi T."/>
            <person name="Kim D."/>
            <person name="Ryu S."/>
            <person name="Kim W."/>
        </authorList>
    </citation>
    <scope>NUCLEOTIDE SEQUENCE [LARGE SCALE GENOMIC DNA]</scope>
    <source>
        <tissue evidence="1">Muscle</tissue>
    </source>
</reference>
<protein>
    <submittedName>
        <fullName evidence="1">Uncharacterized protein</fullName>
    </submittedName>
</protein>
<evidence type="ECO:0000313" key="1">
    <source>
        <dbReference type="EMBL" id="MPC73256.1"/>
    </source>
</evidence>
<dbReference type="EMBL" id="VSRR010036437">
    <property type="protein sequence ID" value="MPC73256.1"/>
    <property type="molecule type" value="Genomic_DNA"/>
</dbReference>
<keyword evidence="2" id="KW-1185">Reference proteome</keyword>
<proteinExistence type="predicted"/>
<accession>A0A5B7HU51</accession>
<dbReference type="AlphaFoldDB" id="A0A5B7HU51"/>
<sequence length="70" mass="7295">MGTGSLQGGVRWKPSIRRLAAAPCYIRSAATLPPAASLAARLPHSPGACLVVVVVPPLRVHLNLSVVFLL</sequence>
<gene>
    <name evidence="1" type="ORF">E2C01_067579</name>
</gene>
<dbReference type="Proteomes" id="UP000324222">
    <property type="component" value="Unassembled WGS sequence"/>
</dbReference>
<organism evidence="1 2">
    <name type="scientific">Portunus trituberculatus</name>
    <name type="common">Swimming crab</name>
    <name type="synonym">Neptunus trituberculatus</name>
    <dbReference type="NCBI Taxonomy" id="210409"/>
    <lineage>
        <taxon>Eukaryota</taxon>
        <taxon>Metazoa</taxon>
        <taxon>Ecdysozoa</taxon>
        <taxon>Arthropoda</taxon>
        <taxon>Crustacea</taxon>
        <taxon>Multicrustacea</taxon>
        <taxon>Malacostraca</taxon>
        <taxon>Eumalacostraca</taxon>
        <taxon>Eucarida</taxon>
        <taxon>Decapoda</taxon>
        <taxon>Pleocyemata</taxon>
        <taxon>Brachyura</taxon>
        <taxon>Eubrachyura</taxon>
        <taxon>Portunoidea</taxon>
        <taxon>Portunidae</taxon>
        <taxon>Portuninae</taxon>
        <taxon>Portunus</taxon>
    </lineage>
</organism>
<evidence type="ECO:0000313" key="2">
    <source>
        <dbReference type="Proteomes" id="UP000324222"/>
    </source>
</evidence>
<comment type="caution">
    <text evidence="1">The sequence shown here is derived from an EMBL/GenBank/DDBJ whole genome shotgun (WGS) entry which is preliminary data.</text>
</comment>
<name>A0A5B7HU51_PORTR</name>